<organism evidence="2 3">
    <name type="scientific">Micromonospora gifhornensis</name>
    <dbReference type="NCBI Taxonomy" id="84594"/>
    <lineage>
        <taxon>Bacteria</taxon>
        <taxon>Bacillati</taxon>
        <taxon>Actinomycetota</taxon>
        <taxon>Actinomycetes</taxon>
        <taxon>Micromonosporales</taxon>
        <taxon>Micromonosporaceae</taxon>
        <taxon>Micromonospora</taxon>
    </lineage>
</organism>
<evidence type="ECO:0000313" key="2">
    <source>
        <dbReference type="EMBL" id="GIJ14937.1"/>
    </source>
</evidence>
<dbReference type="EMBL" id="BOPA01000013">
    <property type="protein sequence ID" value="GIJ14937.1"/>
    <property type="molecule type" value="Genomic_DNA"/>
</dbReference>
<accession>A0ABQ4IAK1</accession>
<keyword evidence="1" id="KW-0812">Transmembrane</keyword>
<keyword evidence="1" id="KW-0472">Membrane</keyword>
<evidence type="ECO:0000313" key="3">
    <source>
        <dbReference type="Proteomes" id="UP000647860"/>
    </source>
</evidence>
<protein>
    <submittedName>
        <fullName evidence="2">Uncharacterized protein</fullName>
    </submittedName>
</protein>
<sequence length="91" mass="9964">MHVQLMSSGNPTNIGFASFPPPRRLWHHRRALLRTFVTPPGALMSAHRLGRLLGSLLLVSGLVVAAGVAGEFEVRTHGIEWMMPVLGTQVR</sequence>
<reference evidence="2 3" key="1">
    <citation type="submission" date="2021-01" db="EMBL/GenBank/DDBJ databases">
        <title>Whole genome shotgun sequence of Verrucosispora gifhornensis NBRC 16317.</title>
        <authorList>
            <person name="Komaki H."/>
            <person name="Tamura T."/>
        </authorList>
    </citation>
    <scope>NUCLEOTIDE SEQUENCE [LARGE SCALE GENOMIC DNA]</scope>
    <source>
        <strain evidence="2 3">NBRC 16317</strain>
    </source>
</reference>
<name>A0ABQ4IAK1_9ACTN</name>
<evidence type="ECO:0000256" key="1">
    <source>
        <dbReference type="SAM" id="Phobius"/>
    </source>
</evidence>
<gene>
    <name evidence="2" type="ORF">Vgi01_16210</name>
</gene>
<keyword evidence="3" id="KW-1185">Reference proteome</keyword>
<comment type="caution">
    <text evidence="2">The sequence shown here is derived from an EMBL/GenBank/DDBJ whole genome shotgun (WGS) entry which is preliminary data.</text>
</comment>
<dbReference type="Proteomes" id="UP000647860">
    <property type="component" value="Unassembled WGS sequence"/>
</dbReference>
<keyword evidence="1" id="KW-1133">Transmembrane helix</keyword>
<proteinExistence type="predicted"/>
<feature type="transmembrane region" description="Helical" evidence="1">
    <location>
        <begin position="52"/>
        <end position="72"/>
    </location>
</feature>